<dbReference type="GO" id="GO:0005506">
    <property type="term" value="F:iron ion binding"/>
    <property type="evidence" value="ECO:0007669"/>
    <property type="project" value="InterPro"/>
</dbReference>
<dbReference type="Proteomes" id="UP000177622">
    <property type="component" value="Unassembled WGS sequence"/>
</dbReference>
<keyword evidence="10" id="KW-0503">Monooxygenase</keyword>
<feature type="binding site" description="axial binding residue" evidence="12">
    <location>
        <position position="454"/>
    </location>
    <ligand>
        <name>heme</name>
        <dbReference type="ChEBI" id="CHEBI:30413"/>
    </ligand>
    <ligandPart>
        <name>Fe</name>
        <dbReference type="ChEBI" id="CHEBI:18248"/>
    </ligandPart>
</feature>
<dbReference type="AlphaFoldDB" id="A0A1F5LH95"/>
<dbReference type="STRING" id="1835702.A0A1F5LH95"/>
<evidence type="ECO:0000256" key="10">
    <source>
        <dbReference type="ARBA" id="ARBA00023033"/>
    </source>
</evidence>
<evidence type="ECO:0000256" key="2">
    <source>
        <dbReference type="ARBA" id="ARBA00004167"/>
    </source>
</evidence>
<dbReference type="GO" id="GO:0043386">
    <property type="term" value="P:mycotoxin biosynthetic process"/>
    <property type="evidence" value="ECO:0007669"/>
    <property type="project" value="UniProtKB-ARBA"/>
</dbReference>
<accession>A0A1F5LH95</accession>
<dbReference type="GO" id="GO:0016705">
    <property type="term" value="F:oxidoreductase activity, acting on paired donors, with incorporation or reduction of molecular oxygen"/>
    <property type="evidence" value="ECO:0007669"/>
    <property type="project" value="InterPro"/>
</dbReference>
<dbReference type="GO" id="GO:0004497">
    <property type="term" value="F:monooxygenase activity"/>
    <property type="evidence" value="ECO:0007669"/>
    <property type="project" value="UniProtKB-KW"/>
</dbReference>
<evidence type="ECO:0000256" key="11">
    <source>
        <dbReference type="ARBA" id="ARBA00023136"/>
    </source>
</evidence>
<evidence type="ECO:0000256" key="9">
    <source>
        <dbReference type="ARBA" id="ARBA00023004"/>
    </source>
</evidence>
<evidence type="ECO:0000256" key="1">
    <source>
        <dbReference type="ARBA" id="ARBA00001971"/>
    </source>
</evidence>
<dbReference type="InterPro" id="IPR001128">
    <property type="entry name" value="Cyt_P450"/>
</dbReference>
<dbReference type="GO" id="GO:0020037">
    <property type="term" value="F:heme binding"/>
    <property type="evidence" value="ECO:0007669"/>
    <property type="project" value="InterPro"/>
</dbReference>
<sequence length="521" mass="58658">MIRFEDASTGALWVTCALAVGLYFIRSRLHGYRFDGFPSVNSRKPWEIVDVFAQRRFQQNGPEYLQAGFAKSPVFGVVTDLGPKLVVSGAFIEEFKDEKLLDHYRAMIEDFMAEIPGFESMFLGNLHNTILRDAISVITRELEQLMPPLSDEVSAAMVDTWTDSSDWHEVTLLPSMLGLIAKVSSLVFVGEPLCRNPAWLETVVNFTIIRHHAILALHKCPAVLRPVLHWFLPPCQKLRREIRTARTLIDSTLKESRKNPHNEKFSSVAWVDAFASGNKYDAAMVQLRLANASIHSSADLLTKVLINLCEQPDLIQDLRDEVISALGENGWRASTLNQLKLLDSVLKESQRLHPITTGMRPQPSNLRACSPFILASFSRFTRQTIKLANGTEIPTGTPVMVTNDVTGDATIYPHPDVFDGYRYLRMREGADKARAPFTTTGQNHLGFGYGKYACPGRFFAATEIKIALCHILLKYEWRLVKDSPHTVLTSGFASFRDPRARIEVRRRALVGEELEVLTTKK</sequence>
<comment type="caution">
    <text evidence="14">The sequence shown here is derived from an EMBL/GenBank/DDBJ whole genome shotgun (WGS) entry which is preliminary data.</text>
</comment>
<keyword evidence="9 12" id="KW-0408">Iron</keyword>
<dbReference type="PRINTS" id="PR00385">
    <property type="entry name" value="P450"/>
</dbReference>
<dbReference type="CDD" id="cd11041">
    <property type="entry name" value="CYP503A1-like"/>
    <property type="match status" value="1"/>
</dbReference>
<name>A0A1F5LH95_PENAI</name>
<keyword evidence="6 12" id="KW-0479">Metal-binding</keyword>
<comment type="subcellular location">
    <subcellularLocation>
        <location evidence="2">Membrane</location>
        <topology evidence="2">Single-pass membrane protein</topology>
    </subcellularLocation>
</comment>
<dbReference type="EMBL" id="LXJU01000010">
    <property type="protein sequence ID" value="OGE52578.1"/>
    <property type="molecule type" value="Genomic_DNA"/>
</dbReference>
<evidence type="ECO:0000256" key="4">
    <source>
        <dbReference type="ARBA" id="ARBA00022617"/>
    </source>
</evidence>
<organism evidence="14 15">
    <name type="scientific">Penicillium arizonense</name>
    <dbReference type="NCBI Taxonomy" id="1835702"/>
    <lineage>
        <taxon>Eukaryota</taxon>
        <taxon>Fungi</taxon>
        <taxon>Dikarya</taxon>
        <taxon>Ascomycota</taxon>
        <taxon>Pezizomycotina</taxon>
        <taxon>Eurotiomycetes</taxon>
        <taxon>Eurotiomycetidae</taxon>
        <taxon>Eurotiales</taxon>
        <taxon>Aspergillaceae</taxon>
        <taxon>Penicillium</taxon>
    </lineage>
</organism>
<dbReference type="Pfam" id="PF00067">
    <property type="entry name" value="p450"/>
    <property type="match status" value="2"/>
</dbReference>
<evidence type="ECO:0000256" key="13">
    <source>
        <dbReference type="SAM" id="Phobius"/>
    </source>
</evidence>
<protein>
    <recommendedName>
        <fullName evidence="16">Cytochrome P450 monooxygenase</fullName>
    </recommendedName>
</protein>
<keyword evidence="7 13" id="KW-1133">Transmembrane helix</keyword>
<evidence type="ECO:0000256" key="5">
    <source>
        <dbReference type="ARBA" id="ARBA00022692"/>
    </source>
</evidence>
<dbReference type="GeneID" id="34576918"/>
<reference evidence="14 15" key="1">
    <citation type="journal article" date="2016" name="Sci. Rep.">
        <title>Penicillium arizonense, a new, genome sequenced fungal species, reveals a high chemical diversity in secreted metabolites.</title>
        <authorList>
            <person name="Grijseels S."/>
            <person name="Nielsen J.C."/>
            <person name="Randelovic M."/>
            <person name="Nielsen J."/>
            <person name="Nielsen K.F."/>
            <person name="Workman M."/>
            <person name="Frisvad J.C."/>
        </authorList>
    </citation>
    <scope>NUCLEOTIDE SEQUENCE [LARGE SCALE GENOMIC DNA]</scope>
    <source>
        <strain evidence="14 15">CBS 141311</strain>
    </source>
</reference>
<evidence type="ECO:0000256" key="6">
    <source>
        <dbReference type="ARBA" id="ARBA00022723"/>
    </source>
</evidence>
<dbReference type="InterPro" id="IPR002403">
    <property type="entry name" value="Cyt_P450_E_grp-IV"/>
</dbReference>
<keyword evidence="15" id="KW-1185">Reference proteome</keyword>
<keyword evidence="5 13" id="KW-0812">Transmembrane</keyword>
<dbReference type="InterPro" id="IPR036396">
    <property type="entry name" value="Cyt_P450_sf"/>
</dbReference>
<keyword evidence="8" id="KW-0560">Oxidoreductase</keyword>
<dbReference type="PANTHER" id="PTHR46206">
    <property type="entry name" value="CYTOCHROME P450"/>
    <property type="match status" value="1"/>
</dbReference>
<proteinExistence type="inferred from homology"/>
<dbReference type="OrthoDB" id="1844152at2759"/>
<comment type="similarity">
    <text evidence="3">Belongs to the cytochrome P450 family.</text>
</comment>
<evidence type="ECO:0000256" key="12">
    <source>
        <dbReference type="PIRSR" id="PIRSR602403-1"/>
    </source>
</evidence>
<evidence type="ECO:0008006" key="16">
    <source>
        <dbReference type="Google" id="ProtNLM"/>
    </source>
</evidence>
<evidence type="ECO:0000313" key="15">
    <source>
        <dbReference type="Proteomes" id="UP000177622"/>
    </source>
</evidence>
<keyword evidence="11 13" id="KW-0472">Membrane</keyword>
<evidence type="ECO:0000256" key="3">
    <source>
        <dbReference type="ARBA" id="ARBA00010617"/>
    </source>
</evidence>
<evidence type="ECO:0000256" key="8">
    <source>
        <dbReference type="ARBA" id="ARBA00023002"/>
    </source>
</evidence>
<dbReference type="PRINTS" id="PR00465">
    <property type="entry name" value="EP450IV"/>
</dbReference>
<evidence type="ECO:0000313" key="14">
    <source>
        <dbReference type="EMBL" id="OGE52578.1"/>
    </source>
</evidence>
<dbReference type="SUPFAM" id="SSF48264">
    <property type="entry name" value="Cytochrome P450"/>
    <property type="match status" value="1"/>
</dbReference>
<dbReference type="RefSeq" id="XP_022488019.1">
    <property type="nucleotide sequence ID" value="XM_022632184.1"/>
</dbReference>
<keyword evidence="4 12" id="KW-0349">Heme</keyword>
<dbReference type="PANTHER" id="PTHR46206:SF3">
    <property type="entry name" value="P450, PUTATIVE (EUROFUNG)-RELATED"/>
    <property type="match status" value="1"/>
</dbReference>
<dbReference type="Gene3D" id="1.10.630.10">
    <property type="entry name" value="Cytochrome P450"/>
    <property type="match status" value="1"/>
</dbReference>
<gene>
    <name evidence="14" type="ORF">PENARI_c010G03225</name>
</gene>
<comment type="cofactor">
    <cofactor evidence="1 12">
        <name>heme</name>
        <dbReference type="ChEBI" id="CHEBI:30413"/>
    </cofactor>
</comment>
<dbReference type="GO" id="GO:0016020">
    <property type="term" value="C:membrane"/>
    <property type="evidence" value="ECO:0007669"/>
    <property type="project" value="UniProtKB-SubCell"/>
</dbReference>
<feature type="transmembrane region" description="Helical" evidence="13">
    <location>
        <begin position="7"/>
        <end position="25"/>
    </location>
</feature>
<evidence type="ECO:0000256" key="7">
    <source>
        <dbReference type="ARBA" id="ARBA00022989"/>
    </source>
</evidence>